<dbReference type="EMBL" id="JABZXJ010000048">
    <property type="protein sequence ID" value="MBF1650362.1"/>
    <property type="molecule type" value="Genomic_DNA"/>
</dbReference>
<organism evidence="1 2">
    <name type="scientific">Rothia dentocariosa</name>
    <dbReference type="NCBI Taxonomy" id="2047"/>
    <lineage>
        <taxon>Bacteria</taxon>
        <taxon>Bacillati</taxon>
        <taxon>Actinomycetota</taxon>
        <taxon>Actinomycetes</taxon>
        <taxon>Micrococcales</taxon>
        <taxon>Micrococcaceae</taxon>
        <taxon>Rothia</taxon>
    </lineage>
</organism>
<dbReference type="AlphaFoldDB" id="A0A930KTG2"/>
<accession>A0A930KTG2</accession>
<dbReference type="Proteomes" id="UP000769484">
    <property type="component" value="Unassembled WGS sequence"/>
</dbReference>
<comment type="caution">
    <text evidence="1">The sequence shown here is derived from an EMBL/GenBank/DDBJ whole genome shotgun (WGS) entry which is preliminary data.</text>
</comment>
<proteinExistence type="predicted"/>
<evidence type="ECO:0000313" key="2">
    <source>
        <dbReference type="Proteomes" id="UP000769484"/>
    </source>
</evidence>
<sequence length="95" mass="11052">MSAQIVKKNKMSVRDNVAYIFDGLVLFRLENKGGNFIQFEKAIALPDDPNIERTDEVTITKELVDSLVWEDTDISYIPPQTFMKIENKFFKFCNK</sequence>
<name>A0A930KTG2_9MICC</name>
<evidence type="ECO:0000313" key="1">
    <source>
        <dbReference type="EMBL" id="MBF1650362.1"/>
    </source>
</evidence>
<protein>
    <submittedName>
        <fullName evidence="1">Uncharacterized protein</fullName>
    </submittedName>
</protein>
<reference evidence="1" key="1">
    <citation type="submission" date="2020-04" db="EMBL/GenBank/DDBJ databases">
        <title>Deep metagenomics examines the oral microbiome during advanced dental caries in children, revealing novel taxa and co-occurrences with host molecules.</title>
        <authorList>
            <person name="Baker J.L."/>
            <person name="Morton J.T."/>
            <person name="Dinis M."/>
            <person name="Alvarez R."/>
            <person name="Tran N.C."/>
            <person name="Knight R."/>
            <person name="Edlund A."/>
        </authorList>
    </citation>
    <scope>NUCLEOTIDE SEQUENCE</scope>
    <source>
        <strain evidence="1">JCVI_47_bin.4</strain>
    </source>
</reference>
<gene>
    <name evidence="1" type="ORF">HXO56_09815</name>
</gene>